<dbReference type="SFLD" id="SFLDG01086">
    <property type="entry name" value="elongater_protein-like"/>
    <property type="match status" value="1"/>
</dbReference>
<dbReference type="PANTHER" id="PTHR11135:SF0">
    <property type="entry name" value="ELONGATOR COMPLEX PROTEIN 3"/>
    <property type="match status" value="1"/>
</dbReference>
<evidence type="ECO:0000256" key="1">
    <source>
        <dbReference type="ARBA" id="ARBA00001966"/>
    </source>
</evidence>
<dbReference type="Gene3D" id="3.80.30.20">
    <property type="entry name" value="tm_1862 like domain"/>
    <property type="match status" value="1"/>
</dbReference>
<gene>
    <name evidence="8" type="ORF">CLCY_2c02390</name>
</gene>
<dbReference type="Proteomes" id="UP000036756">
    <property type="component" value="Unassembled WGS sequence"/>
</dbReference>
<keyword evidence="9" id="KW-1185">Reference proteome</keyword>
<name>A0A0J8DAZ1_CLOCY</name>
<protein>
    <submittedName>
        <fullName evidence="8">Radical SAM domain protein</fullName>
    </submittedName>
</protein>
<proteinExistence type="predicted"/>
<feature type="domain" description="Radical SAM core" evidence="7">
    <location>
        <begin position="1"/>
        <end position="235"/>
    </location>
</feature>
<keyword evidence="4" id="KW-0479">Metal-binding</keyword>
<evidence type="ECO:0000256" key="6">
    <source>
        <dbReference type="ARBA" id="ARBA00023014"/>
    </source>
</evidence>
<dbReference type="GO" id="GO:0002926">
    <property type="term" value="P:tRNA wobble base 5-methoxycarbonylmethyl-2-thiouridinylation"/>
    <property type="evidence" value="ECO:0007669"/>
    <property type="project" value="TreeGrafter"/>
</dbReference>
<dbReference type="InterPro" id="IPR007197">
    <property type="entry name" value="rSAM"/>
</dbReference>
<dbReference type="PANTHER" id="PTHR11135">
    <property type="entry name" value="HISTONE ACETYLTRANSFERASE-RELATED"/>
    <property type="match status" value="1"/>
</dbReference>
<dbReference type="OrthoDB" id="9815044at2"/>
<dbReference type="InterPro" id="IPR058240">
    <property type="entry name" value="rSAM_sf"/>
</dbReference>
<accession>A0A0J8DAZ1</accession>
<keyword evidence="2" id="KW-0004">4Fe-4S</keyword>
<dbReference type="InterPro" id="IPR006638">
    <property type="entry name" value="Elp3/MiaA/NifB-like_rSAM"/>
</dbReference>
<dbReference type="GO" id="GO:0046872">
    <property type="term" value="F:metal ion binding"/>
    <property type="evidence" value="ECO:0007669"/>
    <property type="project" value="UniProtKB-KW"/>
</dbReference>
<dbReference type="Pfam" id="PF16199">
    <property type="entry name" value="Radical_SAM_C"/>
    <property type="match status" value="1"/>
</dbReference>
<dbReference type="PATRIC" id="fig|1121307.3.peg.1096"/>
<dbReference type="EMBL" id="LFVU01000027">
    <property type="protein sequence ID" value="KMT21479.1"/>
    <property type="molecule type" value="Genomic_DNA"/>
</dbReference>
<sequence>MNKYYIIPIFVPHKGCPHDCIFCNQKKITGSEKDITSNDVESIIELHLSTISNENAYIEVSFFGGSFTGIPIDMQKELLEVAYTYLKKGLIHNIRLSTRPDYINKDILNHLQNYNVGVIELGVQSLDEDVLKIAERGHSIEDVYYASKVIKEYGFTLGLQMMVGLPGDTLEKDILTAQKIVSLSPDFVRIYPALTIKNTQMEHMYFENKYVPLSIEEATNVCKILYMIFRKADIPIIRLGLQTTEQINTGKDIVAGPFHPAFRELVESSILNDMISYAIKNYYSDCESLDIYISPRNISKLYADKKRIFNNNISKDSIKKIKIRQKDIGDDLVLIFDNGTKQRKMSINNYIKCISERRNYSYFKEI</sequence>
<organism evidence="8 9">
    <name type="scientific">Clostridium cylindrosporum DSM 605</name>
    <dbReference type="NCBI Taxonomy" id="1121307"/>
    <lineage>
        <taxon>Bacteria</taxon>
        <taxon>Bacillati</taxon>
        <taxon>Bacillota</taxon>
        <taxon>Clostridia</taxon>
        <taxon>Eubacteriales</taxon>
        <taxon>Clostridiaceae</taxon>
        <taxon>Clostridium</taxon>
    </lineage>
</organism>
<evidence type="ECO:0000256" key="3">
    <source>
        <dbReference type="ARBA" id="ARBA00022691"/>
    </source>
</evidence>
<reference evidence="8 9" key="1">
    <citation type="submission" date="2015-06" db="EMBL/GenBank/DDBJ databases">
        <title>Draft genome sequence of the purine-degrading Clostridium cylindrosporum HC-1 (DSM 605).</title>
        <authorList>
            <person name="Poehlein A."/>
            <person name="Schiel-Bengelsdorf B."/>
            <person name="Bengelsdorf F."/>
            <person name="Daniel R."/>
            <person name="Duerre P."/>
        </authorList>
    </citation>
    <scope>NUCLEOTIDE SEQUENCE [LARGE SCALE GENOMIC DNA]</scope>
    <source>
        <strain evidence="8 9">DSM 605</strain>
    </source>
</reference>
<dbReference type="Pfam" id="PF04055">
    <property type="entry name" value="Radical_SAM"/>
    <property type="match status" value="1"/>
</dbReference>
<dbReference type="SMART" id="SM00729">
    <property type="entry name" value="Elp3"/>
    <property type="match status" value="1"/>
</dbReference>
<keyword evidence="6" id="KW-0411">Iron-sulfur</keyword>
<comment type="cofactor">
    <cofactor evidence="1">
        <name>[4Fe-4S] cluster</name>
        <dbReference type="ChEBI" id="CHEBI:49883"/>
    </cofactor>
</comment>
<dbReference type="AlphaFoldDB" id="A0A0J8DAZ1"/>
<dbReference type="STRING" id="1121307.CLCY_2c02390"/>
<evidence type="ECO:0000256" key="2">
    <source>
        <dbReference type="ARBA" id="ARBA00022485"/>
    </source>
</evidence>
<dbReference type="SUPFAM" id="SSF102114">
    <property type="entry name" value="Radical SAM enzymes"/>
    <property type="match status" value="1"/>
</dbReference>
<evidence type="ECO:0000256" key="4">
    <source>
        <dbReference type="ARBA" id="ARBA00022723"/>
    </source>
</evidence>
<dbReference type="FunFam" id="3.80.30.20:FF:000016">
    <property type="entry name" value="Oxygen-independent coproporphyrinogen III oxidase"/>
    <property type="match status" value="1"/>
</dbReference>
<dbReference type="GO" id="GO:0051539">
    <property type="term" value="F:4 iron, 4 sulfur cluster binding"/>
    <property type="evidence" value="ECO:0007669"/>
    <property type="project" value="UniProtKB-KW"/>
</dbReference>
<dbReference type="GO" id="GO:0003824">
    <property type="term" value="F:catalytic activity"/>
    <property type="evidence" value="ECO:0007669"/>
    <property type="project" value="InterPro"/>
</dbReference>
<dbReference type="RefSeq" id="WP_048570912.1">
    <property type="nucleotide sequence ID" value="NZ_LFVU01000027.1"/>
</dbReference>
<evidence type="ECO:0000313" key="8">
    <source>
        <dbReference type="EMBL" id="KMT21479.1"/>
    </source>
</evidence>
<dbReference type="InterPro" id="IPR023404">
    <property type="entry name" value="rSAM_horseshoe"/>
</dbReference>
<dbReference type="InterPro" id="IPR032432">
    <property type="entry name" value="Radical_SAM_C"/>
</dbReference>
<evidence type="ECO:0000313" key="9">
    <source>
        <dbReference type="Proteomes" id="UP000036756"/>
    </source>
</evidence>
<evidence type="ECO:0000256" key="5">
    <source>
        <dbReference type="ARBA" id="ARBA00023004"/>
    </source>
</evidence>
<evidence type="ECO:0000259" key="7">
    <source>
        <dbReference type="PROSITE" id="PS51918"/>
    </source>
</evidence>
<dbReference type="GO" id="GO:0005737">
    <property type="term" value="C:cytoplasm"/>
    <property type="evidence" value="ECO:0007669"/>
    <property type="project" value="TreeGrafter"/>
</dbReference>
<dbReference type="SFLD" id="SFLDS00029">
    <property type="entry name" value="Radical_SAM"/>
    <property type="match status" value="1"/>
</dbReference>
<keyword evidence="5" id="KW-0408">Iron</keyword>
<keyword evidence="3" id="KW-0949">S-adenosyl-L-methionine</keyword>
<comment type="caution">
    <text evidence="8">The sequence shown here is derived from an EMBL/GenBank/DDBJ whole genome shotgun (WGS) entry which is preliminary data.</text>
</comment>
<dbReference type="PROSITE" id="PS51918">
    <property type="entry name" value="RADICAL_SAM"/>
    <property type="match status" value="1"/>
</dbReference>
<dbReference type="SFLD" id="SFLDG01082">
    <property type="entry name" value="B12-binding_domain_containing"/>
    <property type="match status" value="1"/>
</dbReference>
<dbReference type="InterPro" id="IPR039661">
    <property type="entry name" value="ELP3"/>
</dbReference>
<dbReference type="CDD" id="cd01335">
    <property type="entry name" value="Radical_SAM"/>
    <property type="match status" value="1"/>
</dbReference>